<dbReference type="InterPro" id="IPR004387">
    <property type="entry name" value="Pept_M50_Zn"/>
</dbReference>
<evidence type="ECO:0000256" key="4">
    <source>
        <dbReference type="ARBA" id="ARBA00022670"/>
    </source>
</evidence>
<dbReference type="InterPro" id="IPR041489">
    <property type="entry name" value="PDZ_6"/>
</dbReference>
<feature type="domain" description="PDZ" evidence="13">
    <location>
        <begin position="226"/>
        <end position="278"/>
    </location>
</feature>
<organism evidence="14 15">
    <name type="scientific">Mucilaginibacter ximonensis</name>
    <dbReference type="NCBI Taxonomy" id="538021"/>
    <lineage>
        <taxon>Bacteria</taxon>
        <taxon>Pseudomonadati</taxon>
        <taxon>Bacteroidota</taxon>
        <taxon>Sphingobacteriia</taxon>
        <taxon>Sphingobacteriales</taxon>
        <taxon>Sphingobacteriaceae</taxon>
        <taxon>Mucilaginibacter</taxon>
    </lineage>
</organism>
<dbReference type="InterPro" id="IPR036034">
    <property type="entry name" value="PDZ_sf"/>
</dbReference>
<evidence type="ECO:0000256" key="10">
    <source>
        <dbReference type="ARBA" id="ARBA00023136"/>
    </source>
</evidence>
<proteinExistence type="inferred from homology"/>
<evidence type="ECO:0000256" key="6">
    <source>
        <dbReference type="ARBA" id="ARBA00022801"/>
    </source>
</evidence>
<dbReference type="EC" id="3.4.24.-" evidence="11"/>
<gene>
    <name evidence="14" type="primary">rseP</name>
    <name evidence="14" type="ORF">ACFS5N_06595</name>
</gene>
<feature type="transmembrane region" description="Helical" evidence="11">
    <location>
        <begin position="425"/>
        <end position="444"/>
    </location>
</feature>
<dbReference type="RefSeq" id="WP_377183475.1">
    <property type="nucleotide sequence ID" value="NZ_JBHUPD010000001.1"/>
</dbReference>
<feature type="domain" description="Peptidase M50" evidence="12">
    <location>
        <begin position="10"/>
        <end position="434"/>
    </location>
</feature>
<dbReference type="Pfam" id="PF02163">
    <property type="entry name" value="Peptidase_M50"/>
    <property type="match status" value="1"/>
</dbReference>
<comment type="subcellular location">
    <subcellularLocation>
        <location evidence="2">Membrane</location>
        <topology evidence="2">Multi-pass membrane protein</topology>
    </subcellularLocation>
</comment>
<evidence type="ECO:0000256" key="8">
    <source>
        <dbReference type="ARBA" id="ARBA00022989"/>
    </source>
</evidence>
<keyword evidence="5 11" id="KW-0812">Transmembrane</keyword>
<reference evidence="15" key="1">
    <citation type="journal article" date="2019" name="Int. J. Syst. Evol. Microbiol.">
        <title>The Global Catalogue of Microorganisms (GCM) 10K type strain sequencing project: providing services to taxonomists for standard genome sequencing and annotation.</title>
        <authorList>
            <consortium name="The Broad Institute Genomics Platform"/>
            <consortium name="The Broad Institute Genome Sequencing Center for Infectious Disease"/>
            <person name="Wu L."/>
            <person name="Ma J."/>
        </authorList>
    </citation>
    <scope>NUCLEOTIDE SEQUENCE [LARGE SCALE GENOMIC DNA]</scope>
    <source>
        <strain evidence="15">KCTC 22437</strain>
    </source>
</reference>
<evidence type="ECO:0000256" key="1">
    <source>
        <dbReference type="ARBA" id="ARBA00001947"/>
    </source>
</evidence>
<dbReference type="PANTHER" id="PTHR42837:SF2">
    <property type="entry name" value="MEMBRANE METALLOPROTEASE ARASP2, CHLOROPLASTIC-RELATED"/>
    <property type="match status" value="1"/>
</dbReference>
<keyword evidence="11" id="KW-0479">Metal-binding</keyword>
<comment type="cofactor">
    <cofactor evidence="1 11">
        <name>Zn(2+)</name>
        <dbReference type="ChEBI" id="CHEBI:29105"/>
    </cofactor>
</comment>
<dbReference type="SUPFAM" id="SSF50156">
    <property type="entry name" value="PDZ domain-like"/>
    <property type="match status" value="2"/>
</dbReference>
<dbReference type="Gene3D" id="2.30.42.10">
    <property type="match status" value="2"/>
</dbReference>
<comment type="similarity">
    <text evidence="3 11">Belongs to the peptidase M50B family.</text>
</comment>
<evidence type="ECO:0000256" key="11">
    <source>
        <dbReference type="RuleBase" id="RU362031"/>
    </source>
</evidence>
<dbReference type="NCBIfam" id="TIGR00054">
    <property type="entry name" value="RIP metalloprotease RseP"/>
    <property type="match status" value="1"/>
</dbReference>
<keyword evidence="9 11" id="KW-0482">Metalloprotease</keyword>
<evidence type="ECO:0000256" key="3">
    <source>
        <dbReference type="ARBA" id="ARBA00007931"/>
    </source>
</evidence>
<feature type="transmembrane region" description="Helical" evidence="11">
    <location>
        <begin position="104"/>
        <end position="125"/>
    </location>
</feature>
<feature type="transmembrane region" description="Helical" evidence="11">
    <location>
        <begin position="375"/>
        <end position="394"/>
    </location>
</feature>
<evidence type="ECO:0000313" key="15">
    <source>
        <dbReference type="Proteomes" id="UP001597557"/>
    </source>
</evidence>
<evidence type="ECO:0000256" key="7">
    <source>
        <dbReference type="ARBA" id="ARBA00022833"/>
    </source>
</evidence>
<keyword evidence="4" id="KW-0645">Protease</keyword>
<dbReference type="CDD" id="cd06163">
    <property type="entry name" value="S2P-M50_PDZ_RseP-like"/>
    <property type="match status" value="1"/>
</dbReference>
<dbReference type="EMBL" id="JBHUPD010000001">
    <property type="protein sequence ID" value="MFD2872127.1"/>
    <property type="molecule type" value="Genomic_DNA"/>
</dbReference>
<name>A0ABW5Y9Y0_9SPHI</name>
<dbReference type="Pfam" id="PF17820">
    <property type="entry name" value="PDZ_6"/>
    <property type="match status" value="1"/>
</dbReference>
<evidence type="ECO:0000256" key="2">
    <source>
        <dbReference type="ARBA" id="ARBA00004141"/>
    </source>
</evidence>
<dbReference type="PANTHER" id="PTHR42837">
    <property type="entry name" value="REGULATOR OF SIGMA-E PROTEASE RSEP"/>
    <property type="match status" value="1"/>
</dbReference>
<keyword evidence="8 11" id="KW-1133">Transmembrane helix</keyword>
<dbReference type="Proteomes" id="UP001597557">
    <property type="component" value="Unassembled WGS sequence"/>
</dbReference>
<evidence type="ECO:0000259" key="13">
    <source>
        <dbReference type="Pfam" id="PF17820"/>
    </source>
</evidence>
<evidence type="ECO:0000256" key="5">
    <source>
        <dbReference type="ARBA" id="ARBA00022692"/>
    </source>
</evidence>
<dbReference type="InterPro" id="IPR008915">
    <property type="entry name" value="Peptidase_M50"/>
</dbReference>
<evidence type="ECO:0000256" key="9">
    <source>
        <dbReference type="ARBA" id="ARBA00023049"/>
    </source>
</evidence>
<keyword evidence="7 11" id="KW-0862">Zinc</keyword>
<evidence type="ECO:0000259" key="12">
    <source>
        <dbReference type="Pfam" id="PF02163"/>
    </source>
</evidence>
<accession>A0ABW5Y9Y0</accession>
<evidence type="ECO:0000313" key="14">
    <source>
        <dbReference type="EMBL" id="MFD2872127.1"/>
    </source>
</evidence>
<sequence>MSIVIMVGQLILGLSILVILHELGHFLAARAFGIKVDKFYLFFDAWGFSLFKFTYKDVEYGIGWLPLGGYVKIAGMIDESMDTDQLQGPPQPWEFRSKPAWQRLIVMLGGIIVNFLLAIFIFWMLTARMGDSYIANSSVKYGIVPGVIGKKMGLQPGDKVVAVNGKPVNKFEDLIGPKVLLDHTVLTVLRDGKTLNFTVPADIINDVSDYGPDQFITPLPRAKFTIDSVVKGSNADLGGLKKGDSVTAVNSTKIQFFDQMQSELKKNINKPVSLEIKRNNAAQVVTVNVNKDGTLGMKDGGFGISAKFDLPKETTVHYGFWGSLPVGAKKAWNTFAGTAKTMGKVFKGDAKFGKVIAGPVAIATQFGNQVIWVRFWTLVGLLSIALAFTNLLPIPALDGGHSLFLIIEMIKGKPLSDKFLERAQIVGFVLLLSLIVFVFGNDIIKIVMKSRS</sequence>
<dbReference type="GO" id="GO:0008237">
    <property type="term" value="F:metallopeptidase activity"/>
    <property type="evidence" value="ECO:0007669"/>
    <property type="project" value="UniProtKB-KW"/>
</dbReference>
<comment type="caution">
    <text evidence="14">The sequence shown here is derived from an EMBL/GenBank/DDBJ whole genome shotgun (WGS) entry which is preliminary data.</text>
</comment>
<keyword evidence="10 11" id="KW-0472">Membrane</keyword>
<protein>
    <recommendedName>
        <fullName evidence="11">Zinc metalloprotease</fullName>
        <ecNumber evidence="11">3.4.24.-</ecNumber>
    </recommendedName>
</protein>
<keyword evidence="15" id="KW-1185">Reference proteome</keyword>
<keyword evidence="6 11" id="KW-0378">Hydrolase</keyword>